<feature type="domain" description="Depolymerase 2 capsule K5-specific C-terminal" evidence="1">
    <location>
        <begin position="76"/>
        <end position="152"/>
    </location>
</feature>
<evidence type="ECO:0000259" key="1">
    <source>
        <dbReference type="Pfam" id="PF25692"/>
    </source>
</evidence>
<dbReference type="AlphaFoldDB" id="A0A6M3L960"/>
<accession>A0A6M3L960</accession>
<dbReference type="Pfam" id="PF25692">
    <property type="entry name" value="Phage_depo_C"/>
    <property type="match status" value="1"/>
</dbReference>
<name>A0A6M3L960_9ZZZZ</name>
<evidence type="ECO:0000313" key="2">
    <source>
        <dbReference type="EMBL" id="QJA89735.1"/>
    </source>
</evidence>
<proteinExistence type="predicted"/>
<organism evidence="2">
    <name type="scientific">viral metagenome</name>
    <dbReference type="NCBI Taxonomy" id="1070528"/>
    <lineage>
        <taxon>unclassified sequences</taxon>
        <taxon>metagenomes</taxon>
        <taxon>organismal metagenomes</taxon>
    </lineage>
</organism>
<dbReference type="InterPro" id="IPR057996">
    <property type="entry name" value="K52_C"/>
</dbReference>
<protein>
    <recommendedName>
        <fullName evidence="1">Depolymerase 2 capsule K5-specific C-terminal domain-containing protein</fullName>
    </recommendedName>
</protein>
<reference evidence="2" key="1">
    <citation type="submission" date="2020-03" db="EMBL/GenBank/DDBJ databases">
        <title>The deep terrestrial virosphere.</title>
        <authorList>
            <person name="Holmfeldt K."/>
            <person name="Nilsson E."/>
            <person name="Simone D."/>
            <person name="Lopez-Fernandez M."/>
            <person name="Wu X."/>
            <person name="de Brujin I."/>
            <person name="Lundin D."/>
            <person name="Andersson A."/>
            <person name="Bertilsson S."/>
            <person name="Dopson M."/>
        </authorList>
    </citation>
    <scope>NUCLEOTIDE SEQUENCE</scope>
    <source>
        <strain evidence="2">MM415B02512</strain>
    </source>
</reference>
<dbReference type="EMBL" id="MT142865">
    <property type="protein sequence ID" value="QJA89735.1"/>
    <property type="molecule type" value="Genomic_DNA"/>
</dbReference>
<gene>
    <name evidence="2" type="ORF">MM415B02512_0008</name>
</gene>
<sequence length="159" mass="16941">MKNKLTALCVTFVICAGVFVGSIMPIYPFSQAPVSAQNYARQAMKWLRVTNEFRVSGIAAFTPTTEVLATTFTIPATTASALWLSSATTVTSDTTDAIADGRLDGQILLLKNINASDSIVIKNSANTDLGSGDVTLGATDQIMLVWDGTLWSKLFVADN</sequence>